<dbReference type="PANTHER" id="PTHR39209">
    <property type="match status" value="1"/>
</dbReference>
<dbReference type="SMART" id="SM00873">
    <property type="entry name" value="B3_4"/>
    <property type="match status" value="1"/>
</dbReference>
<dbReference type="GO" id="GO:0004826">
    <property type="term" value="F:phenylalanine-tRNA ligase activity"/>
    <property type="evidence" value="ECO:0007669"/>
    <property type="project" value="InterPro"/>
</dbReference>
<evidence type="ECO:0000313" key="2">
    <source>
        <dbReference type="EMBL" id="MBO8437764.1"/>
    </source>
</evidence>
<reference evidence="2" key="2">
    <citation type="journal article" date="2021" name="PeerJ">
        <title>Extensive microbial diversity within the chicken gut microbiome revealed by metagenomics and culture.</title>
        <authorList>
            <person name="Gilroy R."/>
            <person name="Ravi A."/>
            <person name="Getino M."/>
            <person name="Pursley I."/>
            <person name="Horton D.L."/>
            <person name="Alikhan N.F."/>
            <person name="Baker D."/>
            <person name="Gharbi K."/>
            <person name="Hall N."/>
            <person name="Watson M."/>
            <person name="Adriaenssens E.M."/>
            <person name="Foster-Nyarko E."/>
            <person name="Jarju S."/>
            <person name="Secka A."/>
            <person name="Antonio M."/>
            <person name="Oren A."/>
            <person name="Chaudhuri R.R."/>
            <person name="La Ragione R."/>
            <person name="Hildebrand F."/>
            <person name="Pallen M.J."/>
        </authorList>
    </citation>
    <scope>NUCLEOTIDE SEQUENCE</scope>
    <source>
        <strain evidence="2">G3-4614</strain>
    </source>
</reference>
<sequence>MSDKQIYLSAEFKTRFPEYRNISIQADVVNRGQDEELWCEMQDASATIRTTITIDDIKHIPAIAATRNAYKRSGKDPNRYRPSAEALMRRIVKGEELYRISVLVDLINLVSIRTGYSIGGFDASKICGDVTIGIGRHEEKFEAIGRGVLNIENLPLLRDDKGGIGTPTSDEERTKLTPDTTEILIVINGYSGEEGLQEAADMTCSLLRKYASAANIRQQRCV</sequence>
<evidence type="ECO:0000259" key="1">
    <source>
        <dbReference type="SMART" id="SM00873"/>
    </source>
</evidence>
<dbReference type="SUPFAM" id="SSF56037">
    <property type="entry name" value="PheT/TilS domain"/>
    <property type="match status" value="1"/>
</dbReference>
<reference evidence="2" key="1">
    <citation type="submission" date="2020-10" db="EMBL/GenBank/DDBJ databases">
        <authorList>
            <person name="Gilroy R."/>
        </authorList>
    </citation>
    <scope>NUCLEOTIDE SEQUENCE</scope>
    <source>
        <strain evidence="2">G3-4614</strain>
    </source>
</reference>
<dbReference type="EMBL" id="JADIMW010000025">
    <property type="protein sequence ID" value="MBO8437764.1"/>
    <property type="molecule type" value="Genomic_DNA"/>
</dbReference>
<dbReference type="InterPro" id="IPR020825">
    <property type="entry name" value="Phe-tRNA_synthase-like_B3/B4"/>
</dbReference>
<dbReference type="PANTHER" id="PTHR39209:SF2">
    <property type="entry name" value="CYTOPLASMIC PROTEIN"/>
    <property type="match status" value="1"/>
</dbReference>
<proteinExistence type="predicted"/>
<dbReference type="Gene3D" id="3.50.40.10">
    <property type="entry name" value="Phenylalanyl-trna Synthetase, Chain B, domain 3"/>
    <property type="match status" value="1"/>
</dbReference>
<dbReference type="AlphaFoldDB" id="A0A9D9H6L0"/>
<dbReference type="InterPro" id="IPR005146">
    <property type="entry name" value="B3/B4_tRNA-bd"/>
</dbReference>
<feature type="domain" description="B3/B4 tRNA-binding" evidence="1">
    <location>
        <begin position="64"/>
        <end position="212"/>
    </location>
</feature>
<dbReference type="GO" id="GO:0003723">
    <property type="term" value="F:RNA binding"/>
    <property type="evidence" value="ECO:0007669"/>
    <property type="project" value="InterPro"/>
</dbReference>
<evidence type="ECO:0000313" key="3">
    <source>
        <dbReference type="Proteomes" id="UP000823636"/>
    </source>
</evidence>
<dbReference type="Proteomes" id="UP000823636">
    <property type="component" value="Unassembled WGS sequence"/>
</dbReference>
<organism evidence="2 3">
    <name type="scientific">Candidatus Caccoplasma merdipullorum</name>
    <dbReference type="NCBI Taxonomy" id="2840718"/>
    <lineage>
        <taxon>Bacteria</taxon>
        <taxon>Pseudomonadati</taxon>
        <taxon>Bacteroidota</taxon>
        <taxon>Bacteroidia</taxon>
        <taxon>Bacteroidales</taxon>
        <taxon>Bacteroidaceae</taxon>
        <taxon>Bacteroidaceae incertae sedis</taxon>
        <taxon>Candidatus Caccoplasma</taxon>
    </lineage>
</organism>
<accession>A0A9D9H6L0</accession>
<protein>
    <recommendedName>
        <fullName evidence="1">B3/B4 tRNA-binding domain-containing protein</fullName>
    </recommendedName>
</protein>
<dbReference type="Pfam" id="PF03483">
    <property type="entry name" value="B3_4"/>
    <property type="match status" value="1"/>
</dbReference>
<name>A0A9D9H6L0_9BACT</name>
<comment type="caution">
    <text evidence="2">The sequence shown here is derived from an EMBL/GenBank/DDBJ whole genome shotgun (WGS) entry which is preliminary data.</text>
</comment>
<gene>
    <name evidence="2" type="ORF">IAC54_02555</name>
</gene>